<sequence>MKYFKFTLSLFTLLLLFNCTSSPDIDNEIPELNLPPSIGVISTVEITDVTISSALSGGVISSDGGSPITAKGIVWGTNPNPTIALTTKTSEGSGTDGFTSQLAELESNKTYYVRAYATNINGTAYGNQVSFKTLIDPNDLPVVTTAAATVITTSTVKTGGTVTNSGVSPVTTKGIVWSLAPEPTLDVNAGFTSNGFGLGNFVSEIANLSPNTTYYVRAYATNSYGTAYGSDESFTTEALLYSPGTGVTDIDGTTYTSVILNGKEWATKNLNVSKYRNGDVIPQVQDATQWANLTTGAWCYYSYQTSNGTVYGKLYNWYAVNDARGLAPTGWHVSSNADWNSLIEFLGGTELAGGLMKEIGTTHWQNPNAGAVNTSGFTALPGGNCLANGSFGSIGTIGYWWSADSYNPTSAWCAGLYHNTKSITRTPTDKKQGFSIRIVKN</sequence>
<name>A0ABS2CV01_9FLAO</name>
<dbReference type="RefSeq" id="WP_187658139.1">
    <property type="nucleotide sequence ID" value="NZ_JACSOD020000454.1"/>
</dbReference>
<feature type="signal peptide" evidence="1">
    <location>
        <begin position="1"/>
        <end position="23"/>
    </location>
</feature>
<keyword evidence="1" id="KW-0732">Signal</keyword>
<organism evidence="3 4">
    <name type="scientific">Flavobacterium macrobrachii</name>
    <dbReference type="NCBI Taxonomy" id="591204"/>
    <lineage>
        <taxon>Bacteria</taxon>
        <taxon>Pseudomonadati</taxon>
        <taxon>Bacteroidota</taxon>
        <taxon>Flavobacteriia</taxon>
        <taxon>Flavobacteriales</taxon>
        <taxon>Flavobacteriaceae</taxon>
        <taxon>Flavobacterium</taxon>
    </lineage>
</organism>
<evidence type="ECO:0000313" key="4">
    <source>
        <dbReference type="Proteomes" id="UP000759529"/>
    </source>
</evidence>
<reference evidence="3 4" key="1">
    <citation type="submission" date="2021-02" db="EMBL/GenBank/DDBJ databases">
        <authorList>
            <person name="Jung H.S."/>
            <person name="Chun B.H."/>
            <person name="Jeon C.O."/>
        </authorList>
    </citation>
    <scope>NUCLEOTIDE SEQUENCE [LARGE SCALE GENOMIC DNA]</scope>
    <source>
        <strain evidence="3 4">LMG 25203</strain>
    </source>
</reference>
<keyword evidence="4" id="KW-1185">Reference proteome</keyword>
<dbReference type="Proteomes" id="UP000759529">
    <property type="component" value="Unassembled WGS sequence"/>
</dbReference>
<comment type="caution">
    <text evidence="3">The sequence shown here is derived from an EMBL/GenBank/DDBJ whole genome shotgun (WGS) entry which is preliminary data.</text>
</comment>
<evidence type="ECO:0000259" key="2">
    <source>
        <dbReference type="Pfam" id="PF09603"/>
    </source>
</evidence>
<dbReference type="EMBL" id="JACSOD020000454">
    <property type="protein sequence ID" value="MBM6498799.1"/>
    <property type="molecule type" value="Genomic_DNA"/>
</dbReference>
<feature type="chain" id="PRO_5047289768" evidence="1">
    <location>
        <begin position="24"/>
        <end position="441"/>
    </location>
</feature>
<dbReference type="Pfam" id="PF09603">
    <property type="entry name" value="Fib_succ_major"/>
    <property type="match status" value="1"/>
</dbReference>
<evidence type="ECO:0000313" key="3">
    <source>
        <dbReference type="EMBL" id="MBM6498799.1"/>
    </source>
</evidence>
<proteinExistence type="predicted"/>
<feature type="domain" description="Fibrobacter succinogenes major paralogous" evidence="2">
    <location>
        <begin position="260"/>
        <end position="440"/>
    </location>
</feature>
<dbReference type="NCBIfam" id="TIGR02145">
    <property type="entry name" value="Fib_succ_major"/>
    <property type="match status" value="1"/>
</dbReference>
<protein>
    <submittedName>
        <fullName evidence="3">Fibrobacter succinogenes major paralogous domain-containing protein</fullName>
    </submittedName>
</protein>
<accession>A0ABS2CV01</accession>
<dbReference type="InterPro" id="IPR011871">
    <property type="entry name" value="Fib_succ_major"/>
</dbReference>
<gene>
    <name evidence="3" type="ORF">H9X54_005715</name>
</gene>
<evidence type="ECO:0000256" key="1">
    <source>
        <dbReference type="SAM" id="SignalP"/>
    </source>
</evidence>